<accession>A0A0E3Q263</accession>
<organism evidence="1 2">
    <name type="scientific">Methanosarcina vacuolata Z-761</name>
    <dbReference type="NCBI Taxonomy" id="1434123"/>
    <lineage>
        <taxon>Archaea</taxon>
        <taxon>Methanobacteriati</taxon>
        <taxon>Methanobacteriota</taxon>
        <taxon>Stenosarchaea group</taxon>
        <taxon>Methanomicrobia</taxon>
        <taxon>Methanosarcinales</taxon>
        <taxon>Methanosarcinaceae</taxon>
        <taxon>Methanosarcina</taxon>
    </lineage>
</organism>
<dbReference type="GO" id="GO:0016787">
    <property type="term" value="F:hydrolase activity"/>
    <property type="evidence" value="ECO:0007669"/>
    <property type="project" value="UniProtKB-KW"/>
</dbReference>
<name>A0A0E3Q263_9EURY</name>
<dbReference type="EC" id="3.4.24.-" evidence="1"/>
<protein>
    <submittedName>
        <fullName evidence="1">Cell division protein FtsH</fullName>
        <ecNumber evidence="1">3.4.24.-</ecNumber>
    </submittedName>
</protein>
<evidence type="ECO:0000313" key="2">
    <source>
        <dbReference type="Proteomes" id="UP000033096"/>
    </source>
</evidence>
<proteinExistence type="predicted"/>
<keyword evidence="1" id="KW-0132">Cell division</keyword>
<dbReference type="EMBL" id="CP009520">
    <property type="protein sequence ID" value="AKB43364.1"/>
    <property type="molecule type" value="Genomic_DNA"/>
</dbReference>
<keyword evidence="2" id="KW-1185">Reference proteome</keyword>
<keyword evidence="1" id="KW-0131">Cell cycle</keyword>
<dbReference type="PATRIC" id="fig|1434123.4.peg.1280"/>
<reference evidence="1 2" key="1">
    <citation type="submission" date="2014-07" db="EMBL/GenBank/DDBJ databases">
        <title>Methanogenic archaea and the global carbon cycle.</title>
        <authorList>
            <person name="Henriksen J.R."/>
            <person name="Luke J."/>
            <person name="Reinhart S."/>
            <person name="Benedict M.N."/>
            <person name="Youngblut N.D."/>
            <person name="Metcalf M.E."/>
            <person name="Whitaker R.J."/>
            <person name="Metcalf W.W."/>
        </authorList>
    </citation>
    <scope>NUCLEOTIDE SEQUENCE [LARGE SCALE GENOMIC DNA]</scope>
    <source>
        <strain evidence="1 2">Z-761</strain>
    </source>
</reference>
<dbReference type="GO" id="GO:0051301">
    <property type="term" value="P:cell division"/>
    <property type="evidence" value="ECO:0007669"/>
    <property type="project" value="UniProtKB-KW"/>
</dbReference>
<gene>
    <name evidence="1" type="ORF">MSVAZ_1095</name>
</gene>
<dbReference type="AlphaFoldDB" id="A0A0E3Q263"/>
<dbReference type="STRING" id="1434123.MSVAZ_1095"/>
<dbReference type="Proteomes" id="UP000033096">
    <property type="component" value="Chromosome"/>
</dbReference>
<keyword evidence="1" id="KW-0378">Hydrolase</keyword>
<sequence>MEELDSLAPTRRVSIIELQVTARILNQLLSEIDGFEELRAE</sequence>
<evidence type="ECO:0000313" key="1">
    <source>
        <dbReference type="EMBL" id="AKB43364.1"/>
    </source>
</evidence>
<dbReference type="HOGENOM" id="CLU_3263771_0_0_2"/>
<dbReference type="KEGG" id="mvc:MSVAZ_1095"/>